<dbReference type="SUPFAM" id="SSF53448">
    <property type="entry name" value="Nucleotide-diphospho-sugar transferases"/>
    <property type="match status" value="1"/>
</dbReference>
<dbReference type="RefSeq" id="WP_377773689.1">
    <property type="nucleotide sequence ID" value="NZ_JBHUHO010000033.1"/>
</dbReference>
<dbReference type="PANTHER" id="PTHR43179">
    <property type="entry name" value="RHAMNOSYLTRANSFERASE WBBL"/>
    <property type="match status" value="1"/>
</dbReference>
<evidence type="ECO:0000256" key="4">
    <source>
        <dbReference type="ARBA" id="ARBA00022679"/>
    </source>
</evidence>
<comment type="caution">
    <text evidence="6">The sequence shown here is derived from an EMBL/GenBank/DDBJ whole genome shotgun (WGS) entry which is preliminary data.</text>
</comment>
<dbReference type="Proteomes" id="UP001597362">
    <property type="component" value="Unassembled WGS sequence"/>
</dbReference>
<gene>
    <name evidence="6" type="ORF">ACFSJH_14725</name>
</gene>
<dbReference type="InterPro" id="IPR001173">
    <property type="entry name" value="Glyco_trans_2-like"/>
</dbReference>
<organism evidence="6 7">
    <name type="scientific">Paenibacillus yanchengensis</name>
    <dbReference type="NCBI Taxonomy" id="2035833"/>
    <lineage>
        <taxon>Bacteria</taxon>
        <taxon>Bacillati</taxon>
        <taxon>Bacillota</taxon>
        <taxon>Bacilli</taxon>
        <taxon>Bacillales</taxon>
        <taxon>Paenibacillaceae</taxon>
        <taxon>Paenibacillus</taxon>
    </lineage>
</organism>
<feature type="domain" description="Glycosyltransferase 2-like" evidence="5">
    <location>
        <begin position="6"/>
        <end position="159"/>
    </location>
</feature>
<evidence type="ECO:0000256" key="2">
    <source>
        <dbReference type="ARBA" id="ARBA00006739"/>
    </source>
</evidence>
<dbReference type="Pfam" id="PF00535">
    <property type="entry name" value="Glycos_transf_2"/>
    <property type="match status" value="1"/>
</dbReference>
<keyword evidence="3 6" id="KW-0328">Glycosyltransferase</keyword>
<sequence length="468" mass="54953">MKKVGIVICTWNKKEYILNCIESVLNSTYKNYDIYVVDNASTDGAPEAILEKYQDKLTLIRKTENTGGADGFHWGIQAALKKNYDYLWLLDNDILVDSNALFHLVDYLNRNSNVAAVGSKLLYMENPDRVQYLNTEIDMDNFTITKYLANSEDNPKLPIEIETDVIPACSMLIKTEMLVKYGDMDPEYFIYMDDSDMGFQFILNGYKLMIYTPSIVYHKRGALDRTTTFGDYYSRRNTLYFFLKYIRYDQIYSFAEYIIDQSFKEFYFGTYNNRFEVVLTRQFALEDMLNGIRGRAVEGRILELPIQIPRAQLVIEKYYKLVIIGSDLTATSYIIEMIEHKYPDKVVDVILNDENEDTAIFVDQMKSVNILSMNDFVLDRYELIIQTCKHVLDYKLYNSEITPHVYIDRYSNVLENEQDKQYMDNCERIYSNYKAINLPILVDRLQRRKDEIDCQIALRKRDSVESFG</sequence>
<comment type="pathway">
    <text evidence="1">Cell wall biogenesis; cell wall polysaccharide biosynthesis.</text>
</comment>
<dbReference type="GO" id="GO:0016757">
    <property type="term" value="F:glycosyltransferase activity"/>
    <property type="evidence" value="ECO:0007669"/>
    <property type="project" value="UniProtKB-KW"/>
</dbReference>
<dbReference type="Gene3D" id="3.90.550.10">
    <property type="entry name" value="Spore Coat Polysaccharide Biosynthesis Protein SpsA, Chain A"/>
    <property type="match status" value="1"/>
</dbReference>
<evidence type="ECO:0000256" key="3">
    <source>
        <dbReference type="ARBA" id="ARBA00022676"/>
    </source>
</evidence>
<protein>
    <submittedName>
        <fullName evidence="6">Glycosyltransferase family 2 protein</fullName>
        <ecNumber evidence="6">2.4.-.-</ecNumber>
    </submittedName>
</protein>
<dbReference type="InterPro" id="IPR029044">
    <property type="entry name" value="Nucleotide-diphossugar_trans"/>
</dbReference>
<name>A0ABW4YMV9_9BACL</name>
<comment type="similarity">
    <text evidence="2">Belongs to the glycosyltransferase 2 family.</text>
</comment>
<dbReference type="EC" id="2.4.-.-" evidence="6"/>
<keyword evidence="7" id="KW-1185">Reference proteome</keyword>
<evidence type="ECO:0000313" key="7">
    <source>
        <dbReference type="Proteomes" id="UP001597362"/>
    </source>
</evidence>
<evidence type="ECO:0000259" key="5">
    <source>
        <dbReference type="Pfam" id="PF00535"/>
    </source>
</evidence>
<accession>A0ABW4YMV9</accession>
<evidence type="ECO:0000256" key="1">
    <source>
        <dbReference type="ARBA" id="ARBA00004776"/>
    </source>
</evidence>
<reference evidence="7" key="1">
    <citation type="journal article" date="2019" name="Int. J. Syst. Evol. Microbiol.">
        <title>The Global Catalogue of Microorganisms (GCM) 10K type strain sequencing project: providing services to taxonomists for standard genome sequencing and annotation.</title>
        <authorList>
            <consortium name="The Broad Institute Genomics Platform"/>
            <consortium name="The Broad Institute Genome Sequencing Center for Infectious Disease"/>
            <person name="Wu L."/>
            <person name="Ma J."/>
        </authorList>
    </citation>
    <scope>NUCLEOTIDE SEQUENCE [LARGE SCALE GENOMIC DNA]</scope>
    <source>
        <strain evidence="7">GH52</strain>
    </source>
</reference>
<keyword evidence="4 6" id="KW-0808">Transferase</keyword>
<dbReference type="EMBL" id="JBHUHO010000033">
    <property type="protein sequence ID" value="MFD2116981.1"/>
    <property type="molecule type" value="Genomic_DNA"/>
</dbReference>
<proteinExistence type="inferred from homology"/>
<dbReference type="CDD" id="cd04186">
    <property type="entry name" value="GT_2_like_c"/>
    <property type="match status" value="1"/>
</dbReference>
<evidence type="ECO:0000313" key="6">
    <source>
        <dbReference type="EMBL" id="MFD2116981.1"/>
    </source>
</evidence>
<dbReference type="PANTHER" id="PTHR43179:SF12">
    <property type="entry name" value="GALACTOFURANOSYLTRANSFERASE GLFT2"/>
    <property type="match status" value="1"/>
</dbReference>